<dbReference type="Proteomes" id="UP000262583">
    <property type="component" value="Chromosome"/>
</dbReference>
<keyword evidence="7" id="KW-0812">Transmembrane</keyword>
<keyword evidence="3" id="KW-0479">Metal-binding</keyword>
<keyword evidence="4" id="KW-0249">Electron transport</keyword>
<dbReference type="KEGG" id="schv:BRCON_2762"/>
<feature type="transmembrane region" description="Helical" evidence="7">
    <location>
        <begin position="65"/>
        <end position="98"/>
    </location>
</feature>
<evidence type="ECO:0000313" key="10">
    <source>
        <dbReference type="Proteomes" id="UP000262583"/>
    </source>
</evidence>
<keyword evidence="2" id="KW-0004">4Fe-4S</keyword>
<dbReference type="CDD" id="cd16373">
    <property type="entry name" value="DMSOR_beta_like"/>
    <property type="match status" value="1"/>
</dbReference>
<feature type="domain" description="4Fe-4S ferredoxin-type" evidence="8">
    <location>
        <begin position="333"/>
        <end position="361"/>
    </location>
</feature>
<keyword evidence="1" id="KW-0813">Transport</keyword>
<organism evidence="9 10">
    <name type="scientific">Sumerlaea chitinivorans</name>
    <dbReference type="NCBI Taxonomy" id="2250252"/>
    <lineage>
        <taxon>Bacteria</taxon>
        <taxon>Candidatus Sumerlaeota</taxon>
        <taxon>Candidatus Sumerlaeia</taxon>
        <taxon>Candidatus Sumerlaeales</taxon>
        <taxon>Candidatus Sumerlaeaceae</taxon>
        <taxon>Candidatus Sumerlaea</taxon>
    </lineage>
</organism>
<evidence type="ECO:0000256" key="3">
    <source>
        <dbReference type="ARBA" id="ARBA00022723"/>
    </source>
</evidence>
<dbReference type="Gene3D" id="3.30.70.20">
    <property type="match status" value="2"/>
</dbReference>
<keyword evidence="5" id="KW-0408">Iron</keyword>
<proteinExistence type="predicted"/>
<dbReference type="GO" id="GO:0046872">
    <property type="term" value="F:metal ion binding"/>
    <property type="evidence" value="ECO:0007669"/>
    <property type="project" value="UniProtKB-KW"/>
</dbReference>
<dbReference type="GO" id="GO:0005886">
    <property type="term" value="C:plasma membrane"/>
    <property type="evidence" value="ECO:0007669"/>
    <property type="project" value="TreeGrafter"/>
</dbReference>
<dbReference type="PROSITE" id="PS51379">
    <property type="entry name" value="4FE4S_FER_2"/>
    <property type="match status" value="4"/>
</dbReference>
<keyword evidence="6" id="KW-0411">Iron-sulfur</keyword>
<accession>A0A2Z4Y8C1</accession>
<evidence type="ECO:0000256" key="4">
    <source>
        <dbReference type="ARBA" id="ARBA00022982"/>
    </source>
</evidence>
<dbReference type="PROSITE" id="PS00198">
    <property type="entry name" value="4FE4S_FER_1"/>
    <property type="match status" value="2"/>
</dbReference>
<dbReference type="EMBL" id="CP030759">
    <property type="protein sequence ID" value="AXA37504.1"/>
    <property type="molecule type" value="Genomic_DNA"/>
</dbReference>
<protein>
    <submittedName>
        <fullName evidence="9">Ferredoxin-type protein NapG (Periplasmic nitrate reductase)</fullName>
    </submittedName>
</protein>
<dbReference type="InterPro" id="IPR017900">
    <property type="entry name" value="4Fe4S_Fe_S_CS"/>
</dbReference>
<dbReference type="InterPro" id="IPR017896">
    <property type="entry name" value="4Fe4S_Fe-S-bd"/>
</dbReference>
<evidence type="ECO:0000256" key="1">
    <source>
        <dbReference type="ARBA" id="ARBA00022448"/>
    </source>
</evidence>
<dbReference type="GO" id="GO:0051539">
    <property type="term" value="F:4 iron, 4 sulfur cluster binding"/>
    <property type="evidence" value="ECO:0007669"/>
    <property type="project" value="UniProtKB-KW"/>
</dbReference>
<feature type="domain" description="4Fe-4S ferredoxin-type" evidence="8">
    <location>
        <begin position="224"/>
        <end position="252"/>
    </location>
</feature>
<dbReference type="Pfam" id="PF12801">
    <property type="entry name" value="Fer4_5"/>
    <property type="match status" value="2"/>
</dbReference>
<evidence type="ECO:0000256" key="5">
    <source>
        <dbReference type="ARBA" id="ARBA00023004"/>
    </source>
</evidence>
<dbReference type="AlphaFoldDB" id="A0A2Z4Y8C1"/>
<sequence length="589" mass="65914">MRIVIVRRISQVFFLALLVWFCIVANFGTEWWQLRGWPINLILQLDPLVAIGTLLTTHTLYAGLAWALVTIIVTIIFGRIFCGWVCPFGTLHQFFGWLGQLPRNHKQKIEANRFRRAQVIKYYILLVFLGMMLWPWGRDRILQSGLLDPIPFIHRSVNMAVLPAVEMLLGKSLSTAPRQYEGGWVLGALFFATIFANFYIPRFYCRFLCPLGALLGLFARISLFRIAKNARKCTDCTLCEPACEGACDPAGSIRISECLMCFNCLDDACTKKFLEYRIRESDGGEVKLPPDLRRRGVLASLGASLLAVPMMRLNGSVHTNTNPLLVRPPGSLPEPEFLQRCIKCGECMRVCPTNVLMPAGLDRGFEALWTPVLNFRIGTSGCMPNCVACGHVCPTAAIRPLTVEEKRGVGQYAEQGPIRIGTAFVDRSRCLPWALDTPCIVCEEVCPVTPKAIFVREEYQIIREGVFHVETIRGREVILKNAKLPVGRYATGDYFLAPLDQREARLQITNQTTNSLILAGEPAQWGEAQRVAILVRLQRPHVEPNLCIGCGICEHDCPVSGLRAIRVTAENESRNPASALRLAERSLKL</sequence>
<name>A0A2Z4Y8C1_SUMC1</name>
<evidence type="ECO:0000256" key="2">
    <source>
        <dbReference type="ARBA" id="ARBA00022485"/>
    </source>
</evidence>
<reference evidence="9 10" key="1">
    <citation type="submission" date="2018-05" db="EMBL/GenBank/DDBJ databases">
        <title>A metagenomic window into the 2 km-deep terrestrial subsurface aquifer revealed taxonomically and functionally diverse microbial community comprising novel uncultured bacterial lineages.</title>
        <authorList>
            <person name="Kadnikov V.V."/>
            <person name="Mardanov A.V."/>
            <person name="Beletsky A.V."/>
            <person name="Banks D."/>
            <person name="Pimenov N.V."/>
            <person name="Frank Y.A."/>
            <person name="Karnachuk O.V."/>
            <person name="Ravin N.V."/>
        </authorList>
    </citation>
    <scope>NUCLEOTIDE SEQUENCE [LARGE SCALE GENOMIC DNA]</scope>
    <source>
        <strain evidence="9">BY</strain>
    </source>
</reference>
<keyword evidence="7" id="KW-1133">Transmembrane helix</keyword>
<evidence type="ECO:0000259" key="8">
    <source>
        <dbReference type="PROSITE" id="PS51379"/>
    </source>
</evidence>
<dbReference type="PANTHER" id="PTHR30176">
    <property type="entry name" value="FERREDOXIN-TYPE PROTEIN NAPH"/>
    <property type="match status" value="1"/>
</dbReference>
<feature type="transmembrane region" description="Helical" evidence="7">
    <location>
        <begin position="207"/>
        <end position="227"/>
    </location>
</feature>
<feature type="transmembrane region" description="Helical" evidence="7">
    <location>
        <begin position="12"/>
        <end position="32"/>
    </location>
</feature>
<evidence type="ECO:0000256" key="6">
    <source>
        <dbReference type="ARBA" id="ARBA00023014"/>
    </source>
</evidence>
<feature type="domain" description="4Fe-4S ferredoxin-type" evidence="8">
    <location>
        <begin position="373"/>
        <end position="403"/>
    </location>
</feature>
<dbReference type="PANTHER" id="PTHR30176:SF3">
    <property type="entry name" value="FERREDOXIN-TYPE PROTEIN NAPH"/>
    <property type="match status" value="1"/>
</dbReference>
<feature type="transmembrane region" description="Helical" evidence="7">
    <location>
        <begin position="119"/>
        <end position="137"/>
    </location>
</feature>
<feature type="domain" description="4Fe-4S ferredoxin-type" evidence="8">
    <location>
        <begin position="538"/>
        <end position="567"/>
    </location>
</feature>
<evidence type="ECO:0000256" key="7">
    <source>
        <dbReference type="SAM" id="Phobius"/>
    </source>
</evidence>
<evidence type="ECO:0000313" key="9">
    <source>
        <dbReference type="EMBL" id="AXA37504.1"/>
    </source>
</evidence>
<feature type="transmembrane region" description="Helical" evidence="7">
    <location>
        <begin position="182"/>
        <end position="200"/>
    </location>
</feature>
<dbReference type="InterPro" id="IPR051684">
    <property type="entry name" value="Electron_Trans/Redox"/>
</dbReference>
<dbReference type="Pfam" id="PF00037">
    <property type="entry name" value="Fer4"/>
    <property type="match status" value="1"/>
</dbReference>
<dbReference type="SUPFAM" id="SSF54862">
    <property type="entry name" value="4Fe-4S ferredoxins"/>
    <property type="match status" value="2"/>
</dbReference>
<gene>
    <name evidence="9" type="ORF">BRCON_2762</name>
</gene>
<keyword evidence="7" id="KW-0472">Membrane</keyword>